<evidence type="ECO:0000256" key="8">
    <source>
        <dbReference type="ARBA" id="ARBA00034078"/>
    </source>
</evidence>
<dbReference type="EMBL" id="JAJADR010000001">
    <property type="protein sequence ID" value="MCB2406833.1"/>
    <property type="molecule type" value="Genomic_DNA"/>
</dbReference>
<dbReference type="PANTHER" id="PTHR43112:SF3">
    <property type="entry name" value="FERREDOXIN-2, CHLOROPLASTIC"/>
    <property type="match status" value="1"/>
</dbReference>
<keyword evidence="7" id="KW-0411">Iron-sulfur</keyword>
<dbReference type="InterPro" id="IPR036010">
    <property type="entry name" value="2Fe-2S_ferredoxin-like_sf"/>
</dbReference>
<sequence>MRLRGTEHRFRVQYPQTILQAAKARGLVLPYSCEAGQCGNCAARCTAGTVWMATNEVLTDRETARGLVLTCTGYPVHGDVRLELP</sequence>
<dbReference type="PANTHER" id="PTHR43112">
    <property type="entry name" value="FERREDOXIN"/>
    <property type="match status" value="1"/>
</dbReference>
<dbReference type="InterPro" id="IPR012675">
    <property type="entry name" value="Beta-grasp_dom_sf"/>
</dbReference>
<dbReference type="Pfam" id="PF00111">
    <property type="entry name" value="Fer2"/>
    <property type="match status" value="1"/>
</dbReference>
<evidence type="ECO:0000313" key="10">
    <source>
        <dbReference type="EMBL" id="MCB2406833.1"/>
    </source>
</evidence>
<dbReference type="SUPFAM" id="SSF54292">
    <property type="entry name" value="2Fe-2S ferredoxin-like"/>
    <property type="match status" value="1"/>
</dbReference>
<dbReference type="Gene3D" id="3.10.20.30">
    <property type="match status" value="1"/>
</dbReference>
<keyword evidence="11" id="KW-1185">Reference proteome</keyword>
<accession>A0ABS8AMH0</accession>
<evidence type="ECO:0000313" key="11">
    <source>
        <dbReference type="Proteomes" id="UP001165296"/>
    </source>
</evidence>
<protein>
    <submittedName>
        <fullName evidence="10">2Fe-2S iron-sulfur cluster binding domain-containing protein</fullName>
    </submittedName>
</protein>
<name>A0ABS8AMH0_9BACT</name>
<evidence type="ECO:0000256" key="7">
    <source>
        <dbReference type="ARBA" id="ARBA00023014"/>
    </source>
</evidence>
<dbReference type="PROSITE" id="PS00197">
    <property type="entry name" value="2FE2S_FER_1"/>
    <property type="match status" value="1"/>
</dbReference>
<dbReference type="PROSITE" id="PS51085">
    <property type="entry name" value="2FE2S_FER_2"/>
    <property type="match status" value="1"/>
</dbReference>
<gene>
    <name evidence="10" type="ORF">LGH74_02480</name>
</gene>
<evidence type="ECO:0000259" key="9">
    <source>
        <dbReference type="PROSITE" id="PS51085"/>
    </source>
</evidence>
<keyword evidence="4" id="KW-0479">Metal-binding</keyword>
<keyword evidence="6" id="KW-0408">Iron</keyword>
<dbReference type="InterPro" id="IPR006058">
    <property type="entry name" value="2Fe2S_fd_BS"/>
</dbReference>
<proteinExistence type="inferred from homology"/>
<dbReference type="InterPro" id="IPR001041">
    <property type="entry name" value="2Fe-2S_ferredoxin-type"/>
</dbReference>
<keyword evidence="5" id="KW-0249">Electron transport</keyword>
<evidence type="ECO:0000256" key="6">
    <source>
        <dbReference type="ARBA" id="ARBA00023004"/>
    </source>
</evidence>
<dbReference type="CDD" id="cd00207">
    <property type="entry name" value="fer2"/>
    <property type="match status" value="1"/>
</dbReference>
<comment type="cofactor">
    <cofactor evidence="8">
        <name>[2Fe-2S] cluster</name>
        <dbReference type="ChEBI" id="CHEBI:190135"/>
    </cofactor>
</comment>
<evidence type="ECO:0000256" key="5">
    <source>
        <dbReference type="ARBA" id="ARBA00022982"/>
    </source>
</evidence>
<reference evidence="10" key="1">
    <citation type="submission" date="2021-10" db="EMBL/GenBank/DDBJ databases">
        <authorList>
            <person name="Dean J.D."/>
            <person name="Kim M.K."/>
            <person name="Newey C.N."/>
            <person name="Stoker T.S."/>
            <person name="Thompson D.W."/>
            <person name="Grose J.H."/>
        </authorList>
    </citation>
    <scope>NUCLEOTIDE SEQUENCE</scope>
    <source>
        <strain evidence="10">BT178</strain>
    </source>
</reference>
<organism evidence="10 11">
    <name type="scientific">Hymenobacter lucidus</name>
    <dbReference type="NCBI Taxonomy" id="2880930"/>
    <lineage>
        <taxon>Bacteria</taxon>
        <taxon>Pseudomonadati</taxon>
        <taxon>Bacteroidota</taxon>
        <taxon>Cytophagia</taxon>
        <taxon>Cytophagales</taxon>
        <taxon>Hymenobacteraceae</taxon>
        <taxon>Hymenobacter</taxon>
    </lineage>
</organism>
<keyword evidence="3" id="KW-0001">2Fe-2S</keyword>
<evidence type="ECO:0000256" key="2">
    <source>
        <dbReference type="ARBA" id="ARBA00022448"/>
    </source>
</evidence>
<comment type="similarity">
    <text evidence="1">Belongs to the 2Fe2S plant-type ferredoxin family.</text>
</comment>
<evidence type="ECO:0000256" key="4">
    <source>
        <dbReference type="ARBA" id="ARBA00022723"/>
    </source>
</evidence>
<keyword evidence="2" id="KW-0813">Transport</keyword>
<comment type="caution">
    <text evidence="10">The sequence shown here is derived from an EMBL/GenBank/DDBJ whole genome shotgun (WGS) entry which is preliminary data.</text>
</comment>
<dbReference type="Proteomes" id="UP001165296">
    <property type="component" value="Unassembled WGS sequence"/>
</dbReference>
<evidence type="ECO:0000256" key="3">
    <source>
        <dbReference type="ARBA" id="ARBA00022714"/>
    </source>
</evidence>
<feature type="domain" description="2Fe-2S ferredoxin-type" evidence="9">
    <location>
        <begin position="1"/>
        <end position="85"/>
    </location>
</feature>
<evidence type="ECO:0000256" key="1">
    <source>
        <dbReference type="ARBA" id="ARBA00007874"/>
    </source>
</evidence>